<sequence>MAYLKSGFDGAVAQFRAHGYPEEEHPAPFLDMKKALREMPDEEEKAEEVATRGSSSAELGLVAERVGLVSVCVEELREWPVRNWALALRWGCHPRRCHCGTGLKCRAGRAYVFT</sequence>
<organism evidence="1 2">
    <name type="scientific">Dorcoceras hygrometricum</name>
    <dbReference type="NCBI Taxonomy" id="472368"/>
    <lineage>
        <taxon>Eukaryota</taxon>
        <taxon>Viridiplantae</taxon>
        <taxon>Streptophyta</taxon>
        <taxon>Embryophyta</taxon>
        <taxon>Tracheophyta</taxon>
        <taxon>Spermatophyta</taxon>
        <taxon>Magnoliopsida</taxon>
        <taxon>eudicotyledons</taxon>
        <taxon>Gunneridae</taxon>
        <taxon>Pentapetalae</taxon>
        <taxon>asterids</taxon>
        <taxon>lamiids</taxon>
        <taxon>Lamiales</taxon>
        <taxon>Gesneriaceae</taxon>
        <taxon>Didymocarpoideae</taxon>
        <taxon>Trichosporeae</taxon>
        <taxon>Loxocarpinae</taxon>
        <taxon>Dorcoceras</taxon>
    </lineage>
</organism>
<protein>
    <submittedName>
        <fullName evidence="1">Mediator of RNA polymerase II transcription subunit 15a-like</fullName>
    </submittedName>
</protein>
<dbReference type="Proteomes" id="UP000250235">
    <property type="component" value="Unassembled WGS sequence"/>
</dbReference>
<dbReference type="AlphaFoldDB" id="A0A2Z7D2N4"/>
<name>A0A2Z7D2N4_9LAMI</name>
<keyword evidence="2" id="KW-1185">Reference proteome</keyword>
<proteinExistence type="predicted"/>
<accession>A0A2Z7D2N4</accession>
<dbReference type="EMBL" id="KQ990086">
    <property type="protein sequence ID" value="KZV53692.1"/>
    <property type="molecule type" value="Genomic_DNA"/>
</dbReference>
<evidence type="ECO:0000313" key="1">
    <source>
        <dbReference type="EMBL" id="KZV53692.1"/>
    </source>
</evidence>
<gene>
    <name evidence="1" type="ORF">F511_29243</name>
</gene>
<evidence type="ECO:0000313" key="2">
    <source>
        <dbReference type="Proteomes" id="UP000250235"/>
    </source>
</evidence>
<reference evidence="1 2" key="1">
    <citation type="journal article" date="2015" name="Proc. Natl. Acad. Sci. U.S.A.">
        <title>The resurrection genome of Boea hygrometrica: A blueprint for survival of dehydration.</title>
        <authorList>
            <person name="Xiao L."/>
            <person name="Yang G."/>
            <person name="Zhang L."/>
            <person name="Yang X."/>
            <person name="Zhao S."/>
            <person name="Ji Z."/>
            <person name="Zhou Q."/>
            <person name="Hu M."/>
            <person name="Wang Y."/>
            <person name="Chen M."/>
            <person name="Xu Y."/>
            <person name="Jin H."/>
            <person name="Xiao X."/>
            <person name="Hu G."/>
            <person name="Bao F."/>
            <person name="Hu Y."/>
            <person name="Wan P."/>
            <person name="Li L."/>
            <person name="Deng X."/>
            <person name="Kuang T."/>
            <person name="Xiang C."/>
            <person name="Zhu J.K."/>
            <person name="Oliver M.J."/>
            <person name="He Y."/>
        </authorList>
    </citation>
    <scope>NUCLEOTIDE SEQUENCE [LARGE SCALE GENOMIC DNA]</scope>
    <source>
        <strain evidence="2">cv. XS01</strain>
    </source>
</reference>